<evidence type="ECO:0000313" key="4">
    <source>
        <dbReference type="EMBL" id="SBT48555.1"/>
    </source>
</evidence>
<keyword evidence="7" id="KW-1185">Reference proteome</keyword>
<dbReference type="Pfam" id="PF18659">
    <property type="entry name" value="CelTOS"/>
    <property type="match status" value="1"/>
</dbReference>
<evidence type="ECO:0000259" key="3">
    <source>
        <dbReference type="Pfam" id="PF18659"/>
    </source>
</evidence>
<dbReference type="Proteomes" id="UP000078550">
    <property type="component" value="Unassembled WGS sequence"/>
</dbReference>
<protein>
    <submittedName>
        <fullName evidence="5">Cell traversal protein for ookinetes and sporozoites</fullName>
    </submittedName>
</protein>
<evidence type="ECO:0000256" key="2">
    <source>
        <dbReference type="SAM" id="SignalP"/>
    </source>
</evidence>
<dbReference type="Proteomes" id="UP000078555">
    <property type="component" value="Unassembled WGS sequence"/>
</dbReference>
<proteinExistence type="predicted"/>
<feature type="signal peptide" evidence="2">
    <location>
        <begin position="1"/>
        <end position="24"/>
    </location>
</feature>
<evidence type="ECO:0000313" key="7">
    <source>
        <dbReference type="Proteomes" id="UP000078555"/>
    </source>
</evidence>
<evidence type="ECO:0000313" key="6">
    <source>
        <dbReference type="Proteomes" id="UP000078550"/>
    </source>
</evidence>
<keyword evidence="2" id="KW-0732">Signal</keyword>
<evidence type="ECO:0000256" key="1">
    <source>
        <dbReference type="SAM" id="MobiDB-lite"/>
    </source>
</evidence>
<feature type="chain" id="PRO_5015060042" evidence="2">
    <location>
        <begin position="25"/>
        <end position="181"/>
    </location>
</feature>
<gene>
    <name evidence="4" type="ORF">POVWA1_057890</name>
    <name evidence="5" type="ORF">POVWA2_057240</name>
</gene>
<evidence type="ECO:0000313" key="5">
    <source>
        <dbReference type="EMBL" id="SBT48993.1"/>
    </source>
</evidence>
<feature type="domain" description="Cell-traversal protein for ookinetes and sporozoites" evidence="3">
    <location>
        <begin position="40"/>
        <end position="154"/>
    </location>
</feature>
<feature type="region of interest" description="Disordered" evidence="1">
    <location>
        <begin position="160"/>
        <end position="181"/>
    </location>
</feature>
<dbReference type="EMBL" id="FLRD01000150">
    <property type="protein sequence ID" value="SBT48555.1"/>
    <property type="molecule type" value="Genomic_DNA"/>
</dbReference>
<accession>A0A1A8ZYT3</accession>
<dbReference type="InterPro" id="IPR041004">
    <property type="entry name" value="CelTOS"/>
</dbReference>
<dbReference type="AlphaFoldDB" id="A0A1A8ZYT3"/>
<reference evidence="6 7" key="2">
    <citation type="submission" date="2016-05" db="EMBL/GenBank/DDBJ databases">
        <authorList>
            <person name="Naeem Raeece"/>
        </authorList>
    </citation>
    <scope>NUCLEOTIDE SEQUENCE [LARGE SCALE GENOMIC DNA]</scope>
</reference>
<organism evidence="5 6">
    <name type="scientific">Plasmodium ovale wallikeri</name>
    <dbReference type="NCBI Taxonomy" id="864142"/>
    <lineage>
        <taxon>Eukaryota</taxon>
        <taxon>Sar</taxon>
        <taxon>Alveolata</taxon>
        <taxon>Apicomplexa</taxon>
        <taxon>Aconoidasida</taxon>
        <taxon>Haemosporida</taxon>
        <taxon>Plasmodiidae</taxon>
        <taxon>Plasmodium</taxon>
        <taxon>Plasmodium (Plasmodium)</taxon>
    </lineage>
</organism>
<feature type="compositionally biased region" description="Acidic residues" evidence="1">
    <location>
        <begin position="162"/>
        <end position="181"/>
    </location>
</feature>
<reference evidence="5" key="1">
    <citation type="submission" date="2016-05" db="EMBL/GenBank/DDBJ databases">
        <authorList>
            <person name="Lavstsen T."/>
            <person name="Jespersen J.S."/>
        </authorList>
    </citation>
    <scope>NUCLEOTIDE SEQUENCE [LARGE SCALE GENOMIC DNA]</scope>
</reference>
<sequence>MNKANRLSVIFSCLVFFCFVNVLCLRGKSGSSASNSLESGSEFSERINNSLSSFISGSATLDKVGDDLADNIASEIVSALQNEGASFLQSGFDVKQQLKTHAKKILLEAVKAGLGPVEKIVADSVKPPRTSGHVYSLLGPTLRTLFNKIEDAVHKPVPDSIWDYEGEDLEDEDESSDDFLN</sequence>
<name>A0A1A8ZYT3_PLAOA</name>
<dbReference type="EMBL" id="FLRE01000193">
    <property type="protein sequence ID" value="SBT48993.1"/>
    <property type="molecule type" value="Genomic_DNA"/>
</dbReference>